<sequence length="98" mass="11581">MSVDLYIYYQVDLTKLEKWDEEVRALQNALRGYCQQIGYAQKQDNPSTIMETYQGIDDVESFKQVLTAHLQKITLANYLIPSAKTNQFRHEEWFVSRD</sequence>
<evidence type="ECO:0000313" key="1">
    <source>
        <dbReference type="EMBL" id="MCB6182116.1"/>
    </source>
</evidence>
<protein>
    <submittedName>
        <fullName evidence="1">DUF4936 family protein</fullName>
    </submittedName>
</protein>
<dbReference type="InterPro" id="IPR032556">
    <property type="entry name" value="DUF4936"/>
</dbReference>
<comment type="caution">
    <text evidence="1">The sequence shown here is derived from an EMBL/GenBank/DDBJ whole genome shotgun (WGS) entry which is preliminary data.</text>
</comment>
<dbReference type="Pfam" id="PF16290">
    <property type="entry name" value="DUF4936"/>
    <property type="match status" value="1"/>
</dbReference>
<reference evidence="1" key="1">
    <citation type="submission" date="2021-10" db="EMBL/GenBank/DDBJ databases">
        <title>The complete genome sequence of Leeia sp. TBRC 13508.</title>
        <authorList>
            <person name="Charoenyingcharoen P."/>
            <person name="Yukphan P."/>
        </authorList>
    </citation>
    <scope>NUCLEOTIDE SEQUENCE</scope>
    <source>
        <strain evidence="1">TBRC 13508</strain>
    </source>
</reference>
<dbReference type="RefSeq" id="WP_227177569.1">
    <property type="nucleotide sequence ID" value="NZ_JAJBZT010000001.1"/>
</dbReference>
<accession>A0ABS8D1Q1</accession>
<proteinExistence type="predicted"/>
<gene>
    <name evidence="1" type="ORF">LIN78_00915</name>
</gene>
<keyword evidence="2" id="KW-1185">Reference proteome</keyword>
<evidence type="ECO:0000313" key="2">
    <source>
        <dbReference type="Proteomes" id="UP001165395"/>
    </source>
</evidence>
<dbReference type="EMBL" id="JAJBZT010000001">
    <property type="protein sequence ID" value="MCB6182116.1"/>
    <property type="molecule type" value="Genomic_DNA"/>
</dbReference>
<organism evidence="1 2">
    <name type="scientific">Leeia speluncae</name>
    <dbReference type="NCBI Taxonomy" id="2884804"/>
    <lineage>
        <taxon>Bacteria</taxon>
        <taxon>Pseudomonadati</taxon>
        <taxon>Pseudomonadota</taxon>
        <taxon>Betaproteobacteria</taxon>
        <taxon>Neisseriales</taxon>
        <taxon>Leeiaceae</taxon>
        <taxon>Leeia</taxon>
    </lineage>
</organism>
<dbReference type="Proteomes" id="UP001165395">
    <property type="component" value="Unassembled WGS sequence"/>
</dbReference>
<name>A0ABS8D1Q1_9NEIS</name>